<evidence type="ECO:0000259" key="5">
    <source>
        <dbReference type="SMART" id="SM00849"/>
    </source>
</evidence>
<evidence type="ECO:0000313" key="7">
    <source>
        <dbReference type="Proteomes" id="UP000184130"/>
    </source>
</evidence>
<dbReference type="Proteomes" id="UP000184130">
    <property type="component" value="Unassembled WGS sequence"/>
</dbReference>
<evidence type="ECO:0000313" key="6">
    <source>
        <dbReference type="EMBL" id="SHK44411.1"/>
    </source>
</evidence>
<name>A0A1M6SI50_XYLRU</name>
<protein>
    <submittedName>
        <fullName evidence="6">Glyoxylase, beta-lactamase superfamily II</fullName>
    </submittedName>
</protein>
<accession>A0A1M6SI50</accession>
<dbReference type="Gene3D" id="3.60.15.10">
    <property type="entry name" value="Ribonuclease Z/Hydroxyacylglutathione hydrolase-like"/>
    <property type="match status" value="1"/>
</dbReference>
<reference evidence="6 7" key="1">
    <citation type="submission" date="2016-11" db="EMBL/GenBank/DDBJ databases">
        <authorList>
            <person name="Jaros S."/>
            <person name="Januszkiewicz K."/>
            <person name="Wedrychowicz H."/>
        </authorList>
    </citation>
    <scope>NUCLEOTIDE SEQUENCE [LARGE SCALE GENOMIC DNA]</scope>
    <source>
        <strain evidence="6 7">KHT3</strain>
    </source>
</reference>
<dbReference type="PANTHER" id="PTHR46233">
    <property type="entry name" value="HYDROXYACYLGLUTATHIONE HYDROLASE GLOC"/>
    <property type="match status" value="1"/>
</dbReference>
<keyword evidence="2" id="KW-0479">Metal-binding</keyword>
<dbReference type="PANTHER" id="PTHR46233:SF3">
    <property type="entry name" value="HYDROXYACYLGLUTATHIONE HYDROLASE GLOC"/>
    <property type="match status" value="1"/>
</dbReference>
<evidence type="ECO:0000256" key="3">
    <source>
        <dbReference type="ARBA" id="ARBA00022801"/>
    </source>
</evidence>
<keyword evidence="3" id="KW-0378">Hydrolase</keyword>
<dbReference type="OrthoDB" id="9802248at2"/>
<organism evidence="6 7">
    <name type="scientific">Xylanibacter ruminicola</name>
    <name type="common">Prevotella ruminicola</name>
    <dbReference type="NCBI Taxonomy" id="839"/>
    <lineage>
        <taxon>Bacteria</taxon>
        <taxon>Pseudomonadati</taxon>
        <taxon>Bacteroidota</taxon>
        <taxon>Bacteroidia</taxon>
        <taxon>Bacteroidales</taxon>
        <taxon>Prevotellaceae</taxon>
        <taxon>Xylanibacter</taxon>
    </lineage>
</organism>
<gene>
    <name evidence="6" type="ORF">SAMN05216463_103202</name>
</gene>
<dbReference type="InterPro" id="IPR051453">
    <property type="entry name" value="MBL_Glyoxalase_II"/>
</dbReference>
<dbReference type="Pfam" id="PF00753">
    <property type="entry name" value="Lactamase_B"/>
    <property type="match status" value="1"/>
</dbReference>
<dbReference type="GO" id="GO:0016787">
    <property type="term" value="F:hydrolase activity"/>
    <property type="evidence" value="ECO:0007669"/>
    <property type="project" value="UniProtKB-KW"/>
</dbReference>
<dbReference type="RefSeq" id="WP_073205213.1">
    <property type="nucleotide sequence ID" value="NZ_FRBD01000003.1"/>
</dbReference>
<dbReference type="InterPro" id="IPR001279">
    <property type="entry name" value="Metallo-B-lactamas"/>
</dbReference>
<dbReference type="EMBL" id="FRBD01000003">
    <property type="protein sequence ID" value="SHK44411.1"/>
    <property type="molecule type" value="Genomic_DNA"/>
</dbReference>
<sequence>MIIQSFVFNRNQVNTYIVSDEITKETMIIDCGCTSQEEFNKIVSYVNENKLSLKYSFCTHLHFDHMFGINYIYDKYHIMTKACILDYDLLEWNKLCCVLMGLSNEEKELLSTEHIQWIEEPYEKLMIGDNVFSVIPTPGHSPGSISFHCESKKVIFCGDVLFKNGQGRTDFDGGDSSTLKYSIEYILNLDKDTLVLPGHYQPFRVKNRLPCNLATKK</sequence>
<dbReference type="CDD" id="cd06262">
    <property type="entry name" value="metallo-hydrolase-like_MBL-fold"/>
    <property type="match status" value="1"/>
</dbReference>
<dbReference type="InterPro" id="IPR036866">
    <property type="entry name" value="RibonucZ/Hydroxyglut_hydro"/>
</dbReference>
<evidence type="ECO:0000256" key="2">
    <source>
        <dbReference type="ARBA" id="ARBA00022723"/>
    </source>
</evidence>
<evidence type="ECO:0000256" key="1">
    <source>
        <dbReference type="ARBA" id="ARBA00001947"/>
    </source>
</evidence>
<comment type="cofactor">
    <cofactor evidence="1">
        <name>Zn(2+)</name>
        <dbReference type="ChEBI" id="CHEBI:29105"/>
    </cofactor>
</comment>
<evidence type="ECO:0000256" key="4">
    <source>
        <dbReference type="ARBA" id="ARBA00022833"/>
    </source>
</evidence>
<proteinExistence type="predicted"/>
<dbReference type="SMART" id="SM00849">
    <property type="entry name" value="Lactamase_B"/>
    <property type="match status" value="1"/>
</dbReference>
<dbReference type="GO" id="GO:0046872">
    <property type="term" value="F:metal ion binding"/>
    <property type="evidence" value="ECO:0007669"/>
    <property type="project" value="UniProtKB-KW"/>
</dbReference>
<dbReference type="SUPFAM" id="SSF56281">
    <property type="entry name" value="Metallo-hydrolase/oxidoreductase"/>
    <property type="match status" value="1"/>
</dbReference>
<keyword evidence="4" id="KW-0862">Zinc</keyword>
<dbReference type="AlphaFoldDB" id="A0A1M6SI50"/>
<feature type="domain" description="Metallo-beta-lactamase" evidence="5">
    <location>
        <begin position="12"/>
        <end position="199"/>
    </location>
</feature>